<gene>
    <name evidence="5" type="ORF">SAMN06295970_1252</name>
</gene>
<dbReference type="EMBL" id="FXUL01000025">
    <property type="protein sequence ID" value="SMP76730.1"/>
    <property type="molecule type" value="Genomic_DNA"/>
</dbReference>
<dbReference type="PANTHER" id="PTHR36175:SF1">
    <property type="entry name" value="CYANOPHYCINASE"/>
    <property type="match status" value="1"/>
</dbReference>
<protein>
    <submittedName>
        <fullName evidence="5">Cyanophycinase</fullName>
    </submittedName>
</protein>
<dbReference type="Pfam" id="PF03575">
    <property type="entry name" value="Peptidase_S51"/>
    <property type="match status" value="1"/>
</dbReference>
<organism evidence="5 6">
    <name type="scientific">Noviherbaspirillum suwonense</name>
    <dbReference type="NCBI Taxonomy" id="1224511"/>
    <lineage>
        <taxon>Bacteria</taxon>
        <taxon>Pseudomonadati</taxon>
        <taxon>Pseudomonadota</taxon>
        <taxon>Betaproteobacteria</taxon>
        <taxon>Burkholderiales</taxon>
        <taxon>Oxalobacteraceae</taxon>
        <taxon>Noviherbaspirillum</taxon>
    </lineage>
</organism>
<comment type="caution">
    <text evidence="5">The sequence shown here is derived from an EMBL/GenBank/DDBJ whole genome shotgun (WGS) entry which is preliminary data.</text>
</comment>
<proteinExistence type="inferred from homology"/>
<comment type="similarity">
    <text evidence="1">Belongs to the peptidase S51 family.</text>
</comment>
<evidence type="ECO:0000256" key="1">
    <source>
        <dbReference type="ARBA" id="ARBA00006534"/>
    </source>
</evidence>
<dbReference type="CDD" id="cd03145">
    <property type="entry name" value="GAT1_cyanophycinase"/>
    <property type="match status" value="1"/>
</dbReference>
<evidence type="ECO:0000256" key="3">
    <source>
        <dbReference type="ARBA" id="ARBA00022801"/>
    </source>
</evidence>
<dbReference type="Gene3D" id="3.40.50.880">
    <property type="match status" value="1"/>
</dbReference>
<keyword evidence="2" id="KW-0645">Protease</keyword>
<dbReference type="Proteomes" id="UP001158049">
    <property type="component" value="Unassembled WGS sequence"/>
</dbReference>
<keyword evidence="3" id="KW-0378">Hydrolase</keyword>
<dbReference type="PANTHER" id="PTHR36175">
    <property type="entry name" value="CYANOPHYCINASE"/>
    <property type="match status" value="1"/>
</dbReference>
<evidence type="ECO:0000313" key="6">
    <source>
        <dbReference type="Proteomes" id="UP001158049"/>
    </source>
</evidence>
<evidence type="ECO:0000313" key="5">
    <source>
        <dbReference type="EMBL" id="SMP76730.1"/>
    </source>
</evidence>
<dbReference type="InterPro" id="IPR029062">
    <property type="entry name" value="Class_I_gatase-like"/>
</dbReference>
<sequence>MRRLVADCSLSRLIDTLRARPEARQTPAINGTMADSIRQRGRDRAASGFEGTDMAWAELPGMAFAAFLSIITARHGRLLAALTLALAAAGPAAAQAAEEPALPFQHFLVGDPADVVPLRMSLPSLVLMGGGRSVPDAFRWMIERSGGGNFVVLRAAGNDAYNDYLYALGGLSSVETLVIPSREAASHPFVLSRVRQADALFIAGGNQGDYVRYWKDTPLDRAIHELADHNVPVAGFSAGLAILGEYAFTAERGAIRSAAAMADPFDQAITLSHDFLALPALRNVITDSHFDTRDRMGRLITFMSRLVSEGRTDTVRGIGVGSGAALLVEDGWAERVGGGPVYFLETSTAPEVLQPRLPLTHRGIRIQRLESGRFDMQRWAGKDAQLNQYSVSVVNGMLDPHDAGERSQ</sequence>
<reference evidence="5 6" key="1">
    <citation type="submission" date="2017-05" db="EMBL/GenBank/DDBJ databases">
        <authorList>
            <person name="Varghese N."/>
            <person name="Submissions S."/>
        </authorList>
    </citation>
    <scope>NUCLEOTIDE SEQUENCE [LARGE SCALE GENOMIC DNA]</scope>
    <source>
        <strain evidence="5 6">DSM 26001</strain>
    </source>
</reference>
<keyword evidence="6" id="KW-1185">Reference proteome</keyword>
<accession>A0ABY1QRG2</accession>
<evidence type="ECO:0000256" key="2">
    <source>
        <dbReference type="ARBA" id="ARBA00022670"/>
    </source>
</evidence>
<dbReference type="InterPro" id="IPR005320">
    <property type="entry name" value="Peptidase_S51"/>
</dbReference>
<name>A0ABY1QRG2_9BURK</name>
<evidence type="ECO:0000256" key="4">
    <source>
        <dbReference type="ARBA" id="ARBA00022825"/>
    </source>
</evidence>
<keyword evidence="4" id="KW-0720">Serine protease</keyword>
<dbReference type="SUPFAM" id="SSF52317">
    <property type="entry name" value="Class I glutamine amidotransferase-like"/>
    <property type="match status" value="1"/>
</dbReference>